<dbReference type="PROSITE" id="PS01040">
    <property type="entry name" value="SBP_BACTERIAL_5"/>
    <property type="match status" value="1"/>
</dbReference>
<feature type="domain" description="Solute-binding protein family 5" evidence="7">
    <location>
        <begin position="92"/>
        <end position="493"/>
    </location>
</feature>
<reference evidence="9" key="2">
    <citation type="submission" date="2023-01" db="EMBL/GenBank/DDBJ databases">
        <title>Human gut microbiome strain richness.</title>
        <authorList>
            <person name="Chen-Liaw A."/>
        </authorList>
    </citation>
    <scope>NUCLEOTIDE SEQUENCE</scope>
    <source>
        <strain evidence="9">B1_m1001713B170214d0_201011</strain>
    </source>
</reference>
<dbReference type="FunFam" id="3.10.105.10:FF:000001">
    <property type="entry name" value="Oligopeptide ABC transporter, oligopeptide-binding protein"/>
    <property type="match status" value="1"/>
</dbReference>
<dbReference type="Gene3D" id="3.90.76.10">
    <property type="entry name" value="Dipeptide-binding Protein, Domain 1"/>
    <property type="match status" value="1"/>
</dbReference>
<name>A0AAW5F2W2_CLOSY</name>
<dbReference type="PANTHER" id="PTHR30290:SF10">
    <property type="entry name" value="PERIPLASMIC OLIGOPEPTIDE-BINDING PROTEIN-RELATED"/>
    <property type="match status" value="1"/>
</dbReference>
<dbReference type="Proteomes" id="UP001203136">
    <property type="component" value="Unassembled WGS sequence"/>
</dbReference>
<evidence type="ECO:0000256" key="2">
    <source>
        <dbReference type="ARBA" id="ARBA00005695"/>
    </source>
</evidence>
<comment type="caution">
    <text evidence="8">The sequence shown here is derived from an EMBL/GenBank/DDBJ whole genome shotgun (WGS) entry which is preliminary data.</text>
</comment>
<dbReference type="GO" id="GO:0043190">
    <property type="term" value="C:ATP-binding cassette (ABC) transporter complex"/>
    <property type="evidence" value="ECO:0007669"/>
    <property type="project" value="InterPro"/>
</dbReference>
<dbReference type="InterPro" id="IPR023765">
    <property type="entry name" value="SBP_5_CS"/>
</dbReference>
<dbReference type="CDD" id="cd08504">
    <property type="entry name" value="PBP2_OppA"/>
    <property type="match status" value="1"/>
</dbReference>
<dbReference type="EMBL" id="JAINVB010000001">
    <property type="protein sequence ID" value="MCK0085302.1"/>
    <property type="molecule type" value="Genomic_DNA"/>
</dbReference>
<reference evidence="8" key="1">
    <citation type="journal article" date="2022" name="Cell Host Microbe">
        <title>Colonization of the live biotherapeutic product VE303 and modulation of the microbiota and metabolites in healthy volunteers.</title>
        <authorList>
            <person name="Dsouza M."/>
            <person name="Menon R."/>
            <person name="Crossette E."/>
            <person name="Bhattarai S.K."/>
            <person name="Schneider J."/>
            <person name="Kim Y.G."/>
            <person name="Reddy S."/>
            <person name="Caballero S."/>
            <person name="Felix C."/>
            <person name="Cornacchione L."/>
            <person name="Hendrickson J."/>
            <person name="Watson A.R."/>
            <person name="Minot S.S."/>
            <person name="Greenfield N."/>
            <person name="Schopf L."/>
            <person name="Szabady R."/>
            <person name="Patarroyo J."/>
            <person name="Smith W."/>
            <person name="Harrison P."/>
            <person name="Kuijper E.J."/>
            <person name="Kelly C.P."/>
            <person name="Olle B."/>
            <person name="Bobilev D."/>
            <person name="Silber J.L."/>
            <person name="Bucci V."/>
            <person name="Roberts B."/>
            <person name="Faith J."/>
            <person name="Norman J.M."/>
        </authorList>
    </citation>
    <scope>NUCLEOTIDE SEQUENCE</scope>
    <source>
        <strain evidence="8">VE303-04</strain>
    </source>
</reference>
<dbReference type="GO" id="GO:0030288">
    <property type="term" value="C:outer membrane-bounded periplasmic space"/>
    <property type="evidence" value="ECO:0007669"/>
    <property type="project" value="UniProtKB-ARBA"/>
</dbReference>
<feature type="region of interest" description="Disordered" evidence="5">
    <location>
        <begin position="24"/>
        <end position="44"/>
    </location>
</feature>
<dbReference type="PIRSF" id="PIRSF002741">
    <property type="entry name" value="MppA"/>
    <property type="match status" value="1"/>
</dbReference>
<comment type="subcellular location">
    <subcellularLocation>
        <location evidence="1">Cell membrane</location>
        <topology evidence="1">Lipid-anchor</topology>
    </subcellularLocation>
</comment>
<accession>A0AAW5F2W2</accession>
<evidence type="ECO:0000313" key="10">
    <source>
        <dbReference type="Proteomes" id="UP001203136"/>
    </source>
</evidence>
<dbReference type="GeneID" id="57966964"/>
<dbReference type="GO" id="GO:0015833">
    <property type="term" value="P:peptide transport"/>
    <property type="evidence" value="ECO:0007669"/>
    <property type="project" value="TreeGrafter"/>
</dbReference>
<evidence type="ECO:0000256" key="4">
    <source>
        <dbReference type="ARBA" id="ARBA00022729"/>
    </source>
</evidence>
<dbReference type="Pfam" id="PF00496">
    <property type="entry name" value="SBP_bac_5"/>
    <property type="match status" value="1"/>
</dbReference>
<dbReference type="InterPro" id="IPR030678">
    <property type="entry name" value="Peptide/Ni-bd"/>
</dbReference>
<dbReference type="InterPro" id="IPR039424">
    <property type="entry name" value="SBP_5"/>
</dbReference>
<evidence type="ECO:0000313" key="8">
    <source>
        <dbReference type="EMBL" id="MCK0085302.1"/>
    </source>
</evidence>
<dbReference type="AlphaFoldDB" id="A0AAW5F2W2"/>
<dbReference type="GO" id="GO:1904680">
    <property type="term" value="F:peptide transmembrane transporter activity"/>
    <property type="evidence" value="ECO:0007669"/>
    <property type="project" value="TreeGrafter"/>
</dbReference>
<dbReference type="Gene3D" id="3.10.105.10">
    <property type="entry name" value="Dipeptide-binding Protein, Domain 3"/>
    <property type="match status" value="1"/>
</dbReference>
<sequence length="571" mass="62997">MKKKVALLVAAAMLSTTVLAGCGGGSKGTDESKGSEQGTTTAAGETAGGLDLAVQIGPDPETLDPALNSAIDGANMIIHGFETLLTFDEENNVVPGQAESFEVSDDGLTYTFHLRDGLKWSDGSDLTAEDFVYSYKRLANPLTAAPYAYDMLCMVKGYDAILNLGEDATEEETLAAVDGLAVSAPDAKTFVVELANPCVYYDKISAFAVLSPVKKDIIEANGDQWAINPETYVGNGALRMKEWVPGSYILYEKNPYYWDAEKVTVNTVKFVLMEDANASYSAYKTGEIMMAKDIPSEEVPSLMGTEDFHIAPIMGTYYISFNLQKAPFDNEKVREALSLAIDRKYIAETVTQGTYSPATNFVGPGISDAAPGSSFEEVTRENNGGDFFNVDNYEADLEKAKQLLAEAGYPDGQGFPTVEYMTNDAKYHKPIAEYLQSAWKELGINTDIKIVEWSTFTPTRRNGDFEIARNGWVYDYDDPSNMINLLETNNGNNDGKYSNPEFDALVEKARTTADKEEHYKLLHEAENMLLEDTAMAPVAYENDFWVQSPKLKGTWHSPYGYWYFMYATVEE</sequence>
<dbReference type="FunFam" id="3.90.76.10:FF:000001">
    <property type="entry name" value="Oligopeptide ABC transporter substrate-binding protein"/>
    <property type="match status" value="1"/>
</dbReference>
<proteinExistence type="inferred from homology"/>
<dbReference type="PANTHER" id="PTHR30290">
    <property type="entry name" value="PERIPLASMIC BINDING COMPONENT OF ABC TRANSPORTER"/>
    <property type="match status" value="1"/>
</dbReference>
<dbReference type="PROSITE" id="PS51257">
    <property type="entry name" value="PROKAR_LIPOPROTEIN"/>
    <property type="match status" value="1"/>
</dbReference>
<dbReference type="RefSeq" id="WP_003507558.1">
    <property type="nucleotide sequence ID" value="NZ_BAABZD010000001.1"/>
</dbReference>
<evidence type="ECO:0000259" key="7">
    <source>
        <dbReference type="Pfam" id="PF00496"/>
    </source>
</evidence>
<dbReference type="EMBL" id="JAQLGM010000064">
    <property type="protein sequence ID" value="MDB2002238.1"/>
    <property type="molecule type" value="Genomic_DNA"/>
</dbReference>
<evidence type="ECO:0000256" key="6">
    <source>
        <dbReference type="SAM" id="SignalP"/>
    </source>
</evidence>
<dbReference type="InterPro" id="IPR000914">
    <property type="entry name" value="SBP_5_dom"/>
</dbReference>
<feature type="chain" id="PRO_5044477440" evidence="6">
    <location>
        <begin position="21"/>
        <end position="571"/>
    </location>
</feature>
<organism evidence="8 10">
    <name type="scientific">Clostridium symbiosum</name>
    <name type="common">Bacteroides symbiosus</name>
    <dbReference type="NCBI Taxonomy" id="1512"/>
    <lineage>
        <taxon>Bacteria</taxon>
        <taxon>Bacillati</taxon>
        <taxon>Bacillota</taxon>
        <taxon>Clostridia</taxon>
        <taxon>Lachnospirales</taxon>
        <taxon>Lachnospiraceae</taxon>
        <taxon>Otoolea</taxon>
    </lineage>
</organism>
<evidence type="ECO:0000256" key="1">
    <source>
        <dbReference type="ARBA" id="ARBA00004193"/>
    </source>
</evidence>
<gene>
    <name evidence="8" type="ORF">K5I21_05355</name>
    <name evidence="9" type="ORF">PM006_18735</name>
</gene>
<keyword evidence="4 6" id="KW-0732">Signal</keyword>
<comment type="similarity">
    <text evidence="2">Belongs to the bacterial solute-binding protein 5 family.</text>
</comment>
<evidence type="ECO:0000313" key="9">
    <source>
        <dbReference type="EMBL" id="MDB2002238.1"/>
    </source>
</evidence>
<dbReference type="Gene3D" id="3.40.190.10">
    <property type="entry name" value="Periplasmic binding protein-like II"/>
    <property type="match status" value="1"/>
</dbReference>
<evidence type="ECO:0000256" key="5">
    <source>
        <dbReference type="SAM" id="MobiDB-lite"/>
    </source>
</evidence>
<keyword evidence="3" id="KW-0813">Transport</keyword>
<evidence type="ECO:0000256" key="3">
    <source>
        <dbReference type="ARBA" id="ARBA00022448"/>
    </source>
</evidence>
<dbReference type="Proteomes" id="UP001300871">
    <property type="component" value="Unassembled WGS sequence"/>
</dbReference>
<feature type="signal peptide" evidence="6">
    <location>
        <begin position="1"/>
        <end position="20"/>
    </location>
</feature>
<protein>
    <submittedName>
        <fullName evidence="8">Peptide ABC transporter substrate-binding protein</fullName>
    </submittedName>
</protein>
<dbReference type="SUPFAM" id="SSF53850">
    <property type="entry name" value="Periplasmic binding protein-like II"/>
    <property type="match status" value="1"/>
</dbReference>